<comment type="catalytic activity">
    <reaction evidence="1">
        <text>citrate + acetyl-CoA = (3S)-citryl-CoA + acetate</text>
        <dbReference type="Rhea" id="RHEA:19405"/>
        <dbReference type="ChEBI" id="CHEBI:16947"/>
        <dbReference type="ChEBI" id="CHEBI:30089"/>
        <dbReference type="ChEBI" id="CHEBI:57288"/>
        <dbReference type="ChEBI" id="CHEBI:57321"/>
        <dbReference type="EC" id="2.8.3.10"/>
    </reaction>
</comment>
<dbReference type="AlphaFoldDB" id="A0A6V8MGD9"/>
<dbReference type="Gene3D" id="3.40.1080.10">
    <property type="entry name" value="Glutaconate Coenzyme A-transferase"/>
    <property type="match status" value="2"/>
</dbReference>
<dbReference type="RefSeq" id="WP_183353836.1">
    <property type="nucleotide sequence ID" value="NZ_BLXX01000003.1"/>
</dbReference>
<proteinExistence type="predicted"/>
<comment type="subcellular location">
    <subcellularLocation>
        <location evidence="1">Cytoplasm</location>
    </subcellularLocation>
</comment>
<dbReference type="GO" id="GO:0008815">
    <property type="term" value="F:citrate (pro-3S)-lyase activity"/>
    <property type="evidence" value="ECO:0007669"/>
    <property type="project" value="UniProtKB-UniRule"/>
</dbReference>
<sequence length="512" mass="54452">MALNSLGREIPERYAGRALTPYRDPFSLTPSGLAAPRPITRVNPGANKLVGSLREAIEASGLKDGMTISTHHALRNGDYLLNAVVNEIAALGIRGIWIASSSVHPVHAEIIPHIKSGVIAGFQCGVNGLIGELASKGELQVPIIVRSHGGRARAVLEGSVQIDVSFIAAPCCDPCGNLNGYFGPSACGSLGYAQSDALHAACVVAVTDNLVPYPAVPVVIPQTLVDFVVQVERLGDPAKIVSTTTRITTDPVGLQIASYASQVIEASGLLKDGFSFQTGSGGISLAVADKMRSAMRRGNIKGSFGCGGITGYFVGMLEEGLFSALMDVQCFDTEAVRSIGVNQAHQEISADLYANPFNRGAVVNRLDCVILGATEVDCNFNVNVNTESNGYLLHNTGGHSDTAAGAKLSIIVAPSIRGRLPIVRDQVTTITTPGETISVVVTERGIAVHDRHPELKEELIRRKLPVKEIHDLQKETCRITGTPRPLDFEDEIVALIEYRDGSIIDVVRRVKE</sequence>
<accession>A0A6V8MGD9</accession>
<dbReference type="PANTHER" id="PTHR40596:SF1">
    <property type="entry name" value="CITRATE LYASE ALPHA CHAIN"/>
    <property type="match status" value="1"/>
</dbReference>
<organism evidence="2 3">
    <name type="scientific">Geomonas silvestris</name>
    <dbReference type="NCBI Taxonomy" id="2740184"/>
    <lineage>
        <taxon>Bacteria</taxon>
        <taxon>Pseudomonadati</taxon>
        <taxon>Thermodesulfobacteriota</taxon>
        <taxon>Desulfuromonadia</taxon>
        <taxon>Geobacterales</taxon>
        <taxon>Geobacteraceae</taxon>
        <taxon>Geomonas</taxon>
    </lineage>
</organism>
<dbReference type="Pfam" id="PF04223">
    <property type="entry name" value="CitF"/>
    <property type="match status" value="1"/>
</dbReference>
<dbReference type="SUPFAM" id="SSF100950">
    <property type="entry name" value="NagB/RpiA/CoA transferase-like"/>
    <property type="match status" value="2"/>
</dbReference>
<comment type="caution">
    <text evidence="2">The sequence shown here is derived from an EMBL/GenBank/DDBJ whole genome shotgun (WGS) entry which is preliminary data.</text>
</comment>
<protein>
    <recommendedName>
        <fullName evidence="1">Citrate lyase alpha chain</fullName>
        <shortName evidence="1">Citrase alpha chain</shortName>
        <ecNumber evidence="1">2.8.3.10</ecNumber>
        <ecNumber evidence="1">4.1.3.6</ecNumber>
    </recommendedName>
    <alternativeName>
        <fullName evidence="1">Citrate (pro-3S)-lyase alpha chain</fullName>
    </alternativeName>
    <alternativeName>
        <fullName evidence="1">Citrate CoA-transferase subunit</fullName>
    </alternativeName>
</protein>
<dbReference type="EC" id="4.1.3.6" evidence="1"/>
<dbReference type="EC" id="2.8.3.10" evidence="1"/>
<dbReference type="PANTHER" id="PTHR40596">
    <property type="entry name" value="CITRATE LYASE ALPHA CHAIN"/>
    <property type="match status" value="1"/>
</dbReference>
<evidence type="ECO:0000256" key="1">
    <source>
        <dbReference type="PIRNR" id="PIRNR009451"/>
    </source>
</evidence>
<dbReference type="GO" id="GO:0008814">
    <property type="term" value="F:citrate CoA-transferase activity"/>
    <property type="evidence" value="ECO:0007669"/>
    <property type="project" value="UniProtKB-UniRule"/>
</dbReference>
<dbReference type="InterPro" id="IPR006472">
    <property type="entry name" value="Citrate_lyase_asu"/>
</dbReference>
<dbReference type="NCBIfam" id="TIGR01584">
    <property type="entry name" value="citF"/>
    <property type="match status" value="1"/>
</dbReference>
<dbReference type="EMBL" id="BLXX01000003">
    <property type="protein sequence ID" value="GFO58984.1"/>
    <property type="molecule type" value="Genomic_DNA"/>
</dbReference>
<dbReference type="GO" id="GO:0006084">
    <property type="term" value="P:acetyl-CoA metabolic process"/>
    <property type="evidence" value="ECO:0007669"/>
    <property type="project" value="UniProtKB-UniRule"/>
</dbReference>
<reference evidence="3" key="1">
    <citation type="submission" date="2020-06" db="EMBL/GenBank/DDBJ databases">
        <title>Draft genomic sequence of Geomonas sp. Red330.</title>
        <authorList>
            <person name="Itoh H."/>
            <person name="Zhenxing X."/>
            <person name="Ushijima N."/>
            <person name="Masuda Y."/>
            <person name="Shiratori Y."/>
            <person name="Senoo K."/>
        </authorList>
    </citation>
    <scope>NUCLEOTIDE SEQUENCE [LARGE SCALE GENOMIC DNA]</scope>
    <source>
        <strain evidence="3">Red330</strain>
    </source>
</reference>
<evidence type="ECO:0000313" key="2">
    <source>
        <dbReference type="EMBL" id="GFO58984.1"/>
    </source>
</evidence>
<keyword evidence="1" id="KW-0963">Cytoplasm</keyword>
<name>A0A6V8MGD9_9BACT</name>
<evidence type="ECO:0000313" key="3">
    <source>
        <dbReference type="Proteomes" id="UP000556026"/>
    </source>
</evidence>
<dbReference type="PIRSF" id="PIRSF009451">
    <property type="entry name" value="Citrt_lyas_alpha"/>
    <property type="match status" value="1"/>
</dbReference>
<dbReference type="GO" id="GO:0009346">
    <property type="term" value="C:ATP-independent citrate lyase complex"/>
    <property type="evidence" value="ECO:0007669"/>
    <property type="project" value="UniProtKB-UniRule"/>
</dbReference>
<keyword evidence="1" id="KW-0808">Transferase</keyword>
<keyword evidence="3" id="KW-1185">Reference proteome</keyword>
<gene>
    <name evidence="2" type="ORF">GMST_13090</name>
</gene>
<comment type="catalytic activity">
    <reaction evidence="1">
        <text>citrate = oxaloacetate + acetate</text>
        <dbReference type="Rhea" id="RHEA:10760"/>
        <dbReference type="ChEBI" id="CHEBI:16452"/>
        <dbReference type="ChEBI" id="CHEBI:16947"/>
        <dbReference type="ChEBI" id="CHEBI:30089"/>
        <dbReference type="EC" id="4.1.3.6"/>
    </reaction>
</comment>
<dbReference type="GO" id="GO:0005737">
    <property type="term" value="C:cytoplasm"/>
    <property type="evidence" value="ECO:0007669"/>
    <property type="project" value="UniProtKB-SubCell"/>
</dbReference>
<dbReference type="InterPro" id="IPR037171">
    <property type="entry name" value="NagB/RpiA_transferase-like"/>
</dbReference>
<dbReference type="Proteomes" id="UP000556026">
    <property type="component" value="Unassembled WGS sequence"/>
</dbReference>
<keyword evidence="1 2" id="KW-0456">Lyase</keyword>